<dbReference type="EMBL" id="BMAW01118933">
    <property type="protein sequence ID" value="GFT82240.1"/>
    <property type="molecule type" value="Genomic_DNA"/>
</dbReference>
<protein>
    <submittedName>
        <fullName evidence="2">Uncharacterized protein</fullName>
    </submittedName>
</protein>
<evidence type="ECO:0000313" key="2">
    <source>
        <dbReference type="EMBL" id="GFT82240.1"/>
    </source>
</evidence>
<sequence>MERSQYLTEIKCSVELQEVKTQIWKTEARIFYLESEEVPYQRKLEEKSNTKKREEREIEEELRQLAQSKKKNEERKGIQAKLMENQREEAPCQDERGTELILRKEKRRGFKAIS</sequence>
<dbReference type="Proteomes" id="UP000887013">
    <property type="component" value="Unassembled WGS sequence"/>
</dbReference>
<gene>
    <name evidence="2" type="ORF">NPIL_265381</name>
</gene>
<organism evidence="2 3">
    <name type="scientific">Nephila pilipes</name>
    <name type="common">Giant wood spider</name>
    <name type="synonym">Nephila maculata</name>
    <dbReference type="NCBI Taxonomy" id="299642"/>
    <lineage>
        <taxon>Eukaryota</taxon>
        <taxon>Metazoa</taxon>
        <taxon>Ecdysozoa</taxon>
        <taxon>Arthropoda</taxon>
        <taxon>Chelicerata</taxon>
        <taxon>Arachnida</taxon>
        <taxon>Araneae</taxon>
        <taxon>Araneomorphae</taxon>
        <taxon>Entelegynae</taxon>
        <taxon>Araneoidea</taxon>
        <taxon>Nephilidae</taxon>
        <taxon>Nephila</taxon>
    </lineage>
</organism>
<comment type="caution">
    <text evidence="2">The sequence shown here is derived from an EMBL/GenBank/DDBJ whole genome shotgun (WGS) entry which is preliminary data.</text>
</comment>
<keyword evidence="3" id="KW-1185">Reference proteome</keyword>
<reference evidence="2" key="1">
    <citation type="submission" date="2020-08" db="EMBL/GenBank/DDBJ databases">
        <title>Multicomponent nature underlies the extraordinary mechanical properties of spider dragline silk.</title>
        <authorList>
            <person name="Kono N."/>
            <person name="Nakamura H."/>
            <person name="Mori M."/>
            <person name="Yoshida Y."/>
            <person name="Ohtoshi R."/>
            <person name="Malay A.D."/>
            <person name="Moran D.A.P."/>
            <person name="Tomita M."/>
            <person name="Numata K."/>
            <person name="Arakawa K."/>
        </authorList>
    </citation>
    <scope>NUCLEOTIDE SEQUENCE</scope>
</reference>
<proteinExistence type="predicted"/>
<evidence type="ECO:0000313" key="3">
    <source>
        <dbReference type="Proteomes" id="UP000887013"/>
    </source>
</evidence>
<feature type="compositionally biased region" description="Basic and acidic residues" evidence="1">
    <location>
        <begin position="84"/>
        <end position="98"/>
    </location>
</feature>
<dbReference type="AlphaFoldDB" id="A0A8X6PPV1"/>
<accession>A0A8X6PPV1</accession>
<feature type="region of interest" description="Disordered" evidence="1">
    <location>
        <begin position="65"/>
        <end position="98"/>
    </location>
</feature>
<evidence type="ECO:0000256" key="1">
    <source>
        <dbReference type="SAM" id="MobiDB-lite"/>
    </source>
</evidence>
<name>A0A8X6PPV1_NEPPI</name>